<comment type="caution">
    <text evidence="1">The sequence shown here is derived from an EMBL/GenBank/DDBJ whole genome shotgun (WGS) entry which is preliminary data.</text>
</comment>
<dbReference type="RefSeq" id="WP_254099171.1">
    <property type="nucleotide sequence ID" value="NZ_JANATA010000004.1"/>
</dbReference>
<evidence type="ECO:0000313" key="2">
    <source>
        <dbReference type="Proteomes" id="UP001165413"/>
    </source>
</evidence>
<dbReference type="Proteomes" id="UP001165413">
    <property type="component" value="Unassembled WGS sequence"/>
</dbReference>
<organism evidence="1 2">
    <name type="scientific">Opacimonas viscosa</name>
    <dbReference type="NCBI Taxonomy" id="2961944"/>
    <lineage>
        <taxon>Bacteria</taxon>
        <taxon>Pseudomonadati</taxon>
        <taxon>Pseudomonadota</taxon>
        <taxon>Gammaproteobacteria</taxon>
        <taxon>Alteromonadales</taxon>
        <taxon>Alteromonadaceae</taxon>
        <taxon>Opacimonas</taxon>
    </lineage>
</organism>
<name>A0AA42BKT4_9ALTE</name>
<dbReference type="EMBL" id="JANATA010000004">
    <property type="protein sequence ID" value="MCP3428123.1"/>
    <property type="molecule type" value="Genomic_DNA"/>
</dbReference>
<sequence>MLNTSYAIHDIKLLLELSDSARKTLLVILEQFNGTLSGKLDRSDMDNAQKQRLKRGIAELKEKGFIIKSTHSRGQFTINSQLVDTTLLKTREEHYLKSGFYRSNCNELLSILIAIEHFFDEFYNKEFIIKFIAYGNTPRLPANVFSNMVTFTQDNYLLEDRHTYASVLNEMINISEQLKYYCDARQQYFVMAFHTRSEIMDRFKSIISTGVLGYPYKCNAEAKALAKFVQTWFFDNYPELMI</sequence>
<gene>
    <name evidence="1" type="ORF">NLF92_04095</name>
</gene>
<evidence type="ECO:0000313" key="1">
    <source>
        <dbReference type="EMBL" id="MCP3428123.1"/>
    </source>
</evidence>
<protein>
    <submittedName>
        <fullName evidence="1">Uncharacterized protein</fullName>
    </submittedName>
</protein>
<dbReference type="AlphaFoldDB" id="A0AA42BKT4"/>
<reference evidence="1" key="1">
    <citation type="submission" date="2022-07" db="EMBL/GenBank/DDBJ databases">
        <title>Characterization of the Novel Bacterium Alteromonas immobilis LMIT006 and Alteromonas gregis LMIT007.</title>
        <authorList>
            <person name="Lin X."/>
        </authorList>
    </citation>
    <scope>NUCLEOTIDE SEQUENCE</scope>
    <source>
        <strain evidence="1">LMIT007</strain>
    </source>
</reference>
<keyword evidence="2" id="KW-1185">Reference proteome</keyword>
<accession>A0AA42BKT4</accession>
<proteinExistence type="predicted"/>